<keyword evidence="8" id="KW-1185">Reference proteome</keyword>
<proteinExistence type="inferred from homology"/>
<name>A4C924_9GAMM</name>
<comment type="caution">
    <text evidence="7">The sequence shown here is derived from an EMBL/GenBank/DDBJ whole genome shotgun (WGS) entry which is preliminary data.</text>
</comment>
<gene>
    <name evidence="7" type="ORF">PTD2_08594</name>
</gene>
<comment type="similarity">
    <text evidence="1 6">Belongs to the peptidase S46 family.</text>
</comment>
<dbReference type="GO" id="GO:0070009">
    <property type="term" value="F:serine-type aminopeptidase activity"/>
    <property type="evidence" value="ECO:0007669"/>
    <property type="project" value="UniProtKB-UniRule"/>
</dbReference>
<keyword evidence="5 6" id="KW-0378">Hydrolase</keyword>
<dbReference type="EMBL" id="AAOH01000003">
    <property type="protein sequence ID" value="EAR29089.1"/>
    <property type="molecule type" value="Genomic_DNA"/>
</dbReference>
<dbReference type="GO" id="GO:0043171">
    <property type="term" value="P:peptide catabolic process"/>
    <property type="evidence" value="ECO:0007669"/>
    <property type="project" value="UniProtKB-UniRule"/>
</dbReference>
<keyword evidence="4 6" id="KW-0732">Signal</keyword>
<keyword evidence="6" id="KW-0720">Serine protease</keyword>
<evidence type="ECO:0000313" key="7">
    <source>
        <dbReference type="EMBL" id="EAR29089.1"/>
    </source>
</evidence>
<dbReference type="Gene3D" id="2.40.10.10">
    <property type="entry name" value="Trypsin-like serine proteases"/>
    <property type="match status" value="1"/>
</dbReference>
<comment type="function">
    <text evidence="6">Catalyzes the removal of dipeptides from the N-terminus of oligopeptides.</text>
</comment>
<reference evidence="7 8" key="1">
    <citation type="submission" date="2006-02" db="EMBL/GenBank/DDBJ databases">
        <authorList>
            <person name="Moran M.A."/>
            <person name="Kjelleberg S."/>
            <person name="Egan S."/>
            <person name="Saunders N."/>
            <person name="Thomas T."/>
            <person name="Ferriera S."/>
            <person name="Johnson J."/>
            <person name="Kravitz S."/>
            <person name="Halpern A."/>
            <person name="Remington K."/>
            <person name="Beeson K."/>
            <person name="Tran B."/>
            <person name="Rogers Y.-H."/>
            <person name="Friedman R."/>
            <person name="Venter J.C."/>
        </authorList>
    </citation>
    <scope>NUCLEOTIDE SEQUENCE [LARGE SCALE GENOMIC DNA]</scope>
    <source>
        <strain evidence="7 8">D2</strain>
    </source>
</reference>
<accession>A4C924</accession>
<feature type="chain" id="PRO_5023157829" description="Dipeptidyl-peptidase" evidence="6">
    <location>
        <begin position="19"/>
        <end position="741"/>
    </location>
</feature>
<evidence type="ECO:0000256" key="5">
    <source>
        <dbReference type="ARBA" id="ARBA00022801"/>
    </source>
</evidence>
<evidence type="ECO:0000256" key="4">
    <source>
        <dbReference type="ARBA" id="ARBA00022729"/>
    </source>
</evidence>
<dbReference type="GO" id="GO:0006508">
    <property type="term" value="P:proteolysis"/>
    <property type="evidence" value="ECO:0007669"/>
    <property type="project" value="UniProtKB-KW"/>
</dbReference>
<dbReference type="eggNOG" id="COG4990">
    <property type="taxonomic scope" value="Bacteria"/>
</dbReference>
<dbReference type="RefSeq" id="WP_009838350.1">
    <property type="nucleotide sequence ID" value="NZ_AAOH01000003.1"/>
</dbReference>
<protein>
    <recommendedName>
        <fullName evidence="6">Dipeptidyl-peptidase</fullName>
        <ecNumber evidence="6">3.4.14.-</ecNumber>
    </recommendedName>
</protein>
<dbReference type="OrthoDB" id="9805367at2"/>
<dbReference type="Pfam" id="PF10459">
    <property type="entry name" value="Peptidase_S46"/>
    <property type="match status" value="1"/>
</dbReference>
<dbReference type="EC" id="3.4.14.-" evidence="6"/>
<dbReference type="STRING" id="87626.PTD2_08594"/>
<dbReference type="PANTHER" id="PTHR38469">
    <property type="entry name" value="PERIPLASMIC PEPTIDASE SUBFAMILY S1B"/>
    <property type="match status" value="1"/>
</dbReference>
<evidence type="ECO:0000256" key="1">
    <source>
        <dbReference type="ARBA" id="ARBA00010491"/>
    </source>
</evidence>
<dbReference type="PANTHER" id="PTHR38469:SF1">
    <property type="entry name" value="PERIPLASMIC PEPTIDASE SUBFAMILY S1B"/>
    <property type="match status" value="1"/>
</dbReference>
<dbReference type="Proteomes" id="UP000006201">
    <property type="component" value="Unassembled WGS sequence"/>
</dbReference>
<dbReference type="MEROPS" id="S46.003"/>
<organism evidence="7 8">
    <name type="scientific">Pseudoalteromonas tunicata D2</name>
    <dbReference type="NCBI Taxonomy" id="87626"/>
    <lineage>
        <taxon>Bacteria</taxon>
        <taxon>Pseudomonadati</taxon>
        <taxon>Pseudomonadota</taxon>
        <taxon>Gammaproteobacteria</taxon>
        <taxon>Alteromonadales</taxon>
        <taxon>Pseudoalteromonadaceae</taxon>
        <taxon>Pseudoalteromonas</taxon>
    </lineage>
</organism>
<dbReference type="AlphaFoldDB" id="A4C924"/>
<dbReference type="InterPro" id="IPR019500">
    <property type="entry name" value="Pep_S46"/>
</dbReference>
<evidence type="ECO:0000256" key="6">
    <source>
        <dbReference type="RuleBase" id="RU366067"/>
    </source>
</evidence>
<dbReference type="InterPro" id="IPR009003">
    <property type="entry name" value="Peptidase_S1_PA"/>
</dbReference>
<dbReference type="GO" id="GO:0008239">
    <property type="term" value="F:dipeptidyl-peptidase activity"/>
    <property type="evidence" value="ECO:0007669"/>
    <property type="project" value="UniProtKB-UniRule"/>
</dbReference>
<feature type="signal peptide" evidence="6">
    <location>
        <begin position="1"/>
        <end position="18"/>
    </location>
</feature>
<dbReference type="HOGENOM" id="CLU_013776_0_0_6"/>
<evidence type="ECO:0000256" key="3">
    <source>
        <dbReference type="ARBA" id="ARBA00022670"/>
    </source>
</evidence>
<dbReference type="InterPro" id="IPR043504">
    <property type="entry name" value="Peptidase_S1_PA_chymotrypsin"/>
</dbReference>
<keyword evidence="3 6" id="KW-0645">Protease</keyword>
<dbReference type="eggNOG" id="COG3591">
    <property type="taxonomic scope" value="Bacteria"/>
</dbReference>
<dbReference type="FunFam" id="2.40.10.10:FF:000102">
    <property type="entry name" value="Dipeptidyl-peptidase 7"/>
    <property type="match status" value="1"/>
</dbReference>
<evidence type="ECO:0000256" key="2">
    <source>
        <dbReference type="ARBA" id="ARBA00022438"/>
    </source>
</evidence>
<keyword evidence="2 6" id="KW-0031">Aminopeptidase</keyword>
<dbReference type="SUPFAM" id="SSF50494">
    <property type="entry name" value="Trypsin-like serine proteases"/>
    <property type="match status" value="1"/>
</dbReference>
<evidence type="ECO:0000313" key="8">
    <source>
        <dbReference type="Proteomes" id="UP000006201"/>
    </source>
</evidence>
<sequence>MKKLSLLTLAVLATSAFADEGQWQPHQLADLQAEFTRVGIELPAKQVAQLDQYPLNAVVGLGYCSASFVSPQGLVVTNHHCAYGAIQNNSTAQKNLITEGFLAKNFEQELPAGPQERLYITEQVTDVTDNVIGTLSADLTGKARYDAIENNRKQLIGECESDANYRCVVRSFHHGMEYFMIKQLMIKDVRLVYAPSEAIGNYGGDIDNYEYPRHTGDFSFVRAYVNKEGKPAEYSKDNVPYQPKSWLKVSGSGVKQGDGIILAGYPGSTSRYRLTDEIVYANDVAYPLEVETYNLFIDTVERATENNPEAAVKYASRVKSTNNRLKKRLGLLDGFKVTDIAAIKAEQEAQLLAWMKADISRAEYLASYDQLKSLLLKMQGTQSQDLLYSYAQNSDLLGAASRLYRLAKESEKPNAARKIGYQERDLKMIESGLKRTQTKFDSDVDAKVWQAFLALYLTQSEQSRISAFDAALGLNPSMDEAALAALIKPYYADTALNTIDGRLAWMGKSVAEFEQSNDPFIKLAVALYQTNLKREEESDELSGLLAQARPQFMKSIIAYNREQGRPVYPDANGTLRVTYGSVDGYPAADGVYKTPFTSVRGLIAKNTNTVPFNAPANLVAAYNNKQYGDFYYQTLDATPEQGWLCSLVGCEQPKVSEFNSIPVNFLSSADTTGGNSGSPVMNGRGELVGLNFDSTYESITKDWYFNAKITRAIHVDIRYILWLMSEVDNAENLLAEMDVVK</sequence>